<dbReference type="InterPro" id="IPR029064">
    <property type="entry name" value="Ribosomal_eL30-like_sf"/>
</dbReference>
<comment type="caution">
    <text evidence="3">The sequence shown here is derived from an EMBL/GenBank/DDBJ whole genome shotgun (WGS) entry which is preliminary data.</text>
</comment>
<dbReference type="InterPro" id="IPR004038">
    <property type="entry name" value="Ribosomal_eL8/eL30/eS12/Gad45"/>
</dbReference>
<dbReference type="EMBL" id="AZBU02000010">
    <property type="protein sequence ID" value="TKR63516.1"/>
    <property type="molecule type" value="Genomic_DNA"/>
</dbReference>
<gene>
    <name evidence="3" type="ORF">L596_027334</name>
</gene>
<dbReference type="STRING" id="34508.A0A4U5M414"/>
<feature type="domain" description="Ribosomal protein eL8/eL30/eS12/Gadd45" evidence="2">
    <location>
        <begin position="43"/>
        <end position="144"/>
    </location>
</feature>
<evidence type="ECO:0000313" key="3">
    <source>
        <dbReference type="EMBL" id="TKR63516.1"/>
    </source>
</evidence>
<dbReference type="OrthoDB" id="5364946at2759"/>
<protein>
    <recommendedName>
        <fullName evidence="2">Ribosomal protein eL8/eL30/eS12/Gadd45 domain-containing protein</fullName>
    </recommendedName>
</protein>
<name>A0A4U5M414_STECR</name>
<keyword evidence="4" id="KW-1185">Reference proteome</keyword>
<sequence length="161" mass="17684">MAEVEAMDVSAIEAGSEKISYEELCEHANAIAKPMADKKLNKKILKLVKKAAAEKSMKQGVSDVHREIRKAVEANKGKDTPIDGMVILAGNVYPIDVYSHVPAWCDDVEIPFVFVPSKEQLGAACGHKRNAVLVYVKPNDKYEALYTELKEQAKGLVVSVE</sequence>
<reference evidence="3 4" key="1">
    <citation type="journal article" date="2015" name="Genome Biol.">
        <title>Comparative genomics of Steinernema reveals deeply conserved gene regulatory networks.</title>
        <authorList>
            <person name="Dillman A.R."/>
            <person name="Macchietto M."/>
            <person name="Porter C.F."/>
            <person name="Rogers A."/>
            <person name="Williams B."/>
            <person name="Antoshechkin I."/>
            <person name="Lee M.M."/>
            <person name="Goodwin Z."/>
            <person name="Lu X."/>
            <person name="Lewis E.E."/>
            <person name="Goodrich-Blair H."/>
            <person name="Stock S.P."/>
            <person name="Adams B.J."/>
            <person name="Sternberg P.W."/>
            <person name="Mortazavi A."/>
        </authorList>
    </citation>
    <scope>NUCLEOTIDE SEQUENCE [LARGE SCALE GENOMIC DNA]</scope>
    <source>
        <strain evidence="3 4">ALL</strain>
    </source>
</reference>
<dbReference type="Proteomes" id="UP000298663">
    <property type="component" value="Unassembled WGS sequence"/>
</dbReference>
<organism evidence="3 4">
    <name type="scientific">Steinernema carpocapsae</name>
    <name type="common">Entomopathogenic nematode</name>
    <dbReference type="NCBI Taxonomy" id="34508"/>
    <lineage>
        <taxon>Eukaryota</taxon>
        <taxon>Metazoa</taxon>
        <taxon>Ecdysozoa</taxon>
        <taxon>Nematoda</taxon>
        <taxon>Chromadorea</taxon>
        <taxon>Rhabditida</taxon>
        <taxon>Tylenchina</taxon>
        <taxon>Panagrolaimomorpha</taxon>
        <taxon>Strongyloidoidea</taxon>
        <taxon>Steinernematidae</taxon>
        <taxon>Steinernema</taxon>
    </lineage>
</organism>
<evidence type="ECO:0000313" key="4">
    <source>
        <dbReference type="Proteomes" id="UP000298663"/>
    </source>
</evidence>
<comment type="similarity">
    <text evidence="1">Belongs to the eukaryotic ribosomal protein eL8 family.</text>
</comment>
<evidence type="ECO:0000256" key="1">
    <source>
        <dbReference type="ARBA" id="ARBA00007337"/>
    </source>
</evidence>
<evidence type="ECO:0000259" key="2">
    <source>
        <dbReference type="Pfam" id="PF01248"/>
    </source>
</evidence>
<dbReference type="Pfam" id="PF01248">
    <property type="entry name" value="Ribosomal_L7Ae"/>
    <property type="match status" value="1"/>
</dbReference>
<reference evidence="3 4" key="2">
    <citation type="journal article" date="2019" name="G3 (Bethesda)">
        <title>Hybrid Assembly of the Genome of the Entomopathogenic Nematode Steinernema carpocapsae Identifies the X-Chromosome.</title>
        <authorList>
            <person name="Serra L."/>
            <person name="Macchietto M."/>
            <person name="Macias-Munoz A."/>
            <person name="McGill C.J."/>
            <person name="Rodriguez I.M."/>
            <person name="Rodriguez B."/>
            <person name="Murad R."/>
            <person name="Mortazavi A."/>
        </authorList>
    </citation>
    <scope>NUCLEOTIDE SEQUENCE [LARGE SCALE GENOMIC DNA]</scope>
    <source>
        <strain evidence="3 4">ALL</strain>
    </source>
</reference>
<dbReference type="InterPro" id="IPR004037">
    <property type="entry name" value="Ribosomal_eL8-like_CS"/>
</dbReference>
<proteinExistence type="inferred from homology"/>
<dbReference type="Gene3D" id="3.30.1330.30">
    <property type="match status" value="1"/>
</dbReference>
<dbReference type="SUPFAM" id="SSF55315">
    <property type="entry name" value="L30e-like"/>
    <property type="match status" value="1"/>
</dbReference>
<dbReference type="GO" id="GO:1990904">
    <property type="term" value="C:ribonucleoprotein complex"/>
    <property type="evidence" value="ECO:0007669"/>
    <property type="project" value="InterPro"/>
</dbReference>
<dbReference type="GO" id="GO:0042254">
    <property type="term" value="P:ribosome biogenesis"/>
    <property type="evidence" value="ECO:0007669"/>
    <property type="project" value="InterPro"/>
</dbReference>
<dbReference type="PROSITE" id="PS01082">
    <property type="entry name" value="RIBOSOMAL_L7AE"/>
    <property type="match status" value="1"/>
</dbReference>
<accession>A0A4U5M414</accession>
<dbReference type="AlphaFoldDB" id="A0A4U5M414"/>